<evidence type="ECO:0000313" key="2">
    <source>
        <dbReference type="EMBL" id="KAJ7338851.1"/>
    </source>
</evidence>
<dbReference type="SUPFAM" id="SSF53098">
    <property type="entry name" value="Ribonuclease H-like"/>
    <property type="match status" value="1"/>
</dbReference>
<keyword evidence="3" id="KW-1185">Reference proteome</keyword>
<proteinExistence type="predicted"/>
<name>A0A9Q0Y1N9_9SAUR</name>
<reference evidence="2" key="1">
    <citation type="journal article" date="2023" name="DNA Res.">
        <title>Chromosome-level genome assembly of Phrynocephalus forsythii using third-generation DNA sequencing and Hi-C analysis.</title>
        <authorList>
            <person name="Qi Y."/>
            <person name="Zhao W."/>
            <person name="Zhao Y."/>
            <person name="Niu C."/>
            <person name="Cao S."/>
            <person name="Zhang Y."/>
        </authorList>
    </citation>
    <scope>NUCLEOTIDE SEQUENCE</scope>
    <source>
        <tissue evidence="2">Muscle</tissue>
    </source>
</reference>
<dbReference type="InterPro" id="IPR012337">
    <property type="entry name" value="RNaseH-like_sf"/>
</dbReference>
<feature type="domain" description="DUF659" evidence="1">
    <location>
        <begin position="1"/>
        <end position="111"/>
    </location>
</feature>
<organism evidence="2 3">
    <name type="scientific">Phrynocephalus forsythii</name>
    <dbReference type="NCBI Taxonomy" id="171643"/>
    <lineage>
        <taxon>Eukaryota</taxon>
        <taxon>Metazoa</taxon>
        <taxon>Chordata</taxon>
        <taxon>Craniata</taxon>
        <taxon>Vertebrata</taxon>
        <taxon>Euteleostomi</taxon>
        <taxon>Lepidosauria</taxon>
        <taxon>Squamata</taxon>
        <taxon>Bifurcata</taxon>
        <taxon>Unidentata</taxon>
        <taxon>Episquamata</taxon>
        <taxon>Toxicofera</taxon>
        <taxon>Iguania</taxon>
        <taxon>Acrodonta</taxon>
        <taxon>Agamidae</taxon>
        <taxon>Agaminae</taxon>
        <taxon>Phrynocephalus</taxon>
    </lineage>
</organism>
<feature type="non-terminal residue" evidence="2">
    <location>
        <position position="167"/>
    </location>
</feature>
<dbReference type="EMBL" id="JAPFRF010000003">
    <property type="protein sequence ID" value="KAJ7338851.1"/>
    <property type="molecule type" value="Genomic_DNA"/>
</dbReference>
<dbReference type="AlphaFoldDB" id="A0A9Q0Y1N9"/>
<comment type="caution">
    <text evidence="2">The sequence shown here is derived from an EMBL/GenBank/DDBJ whole genome shotgun (WGS) entry which is preliminary data.</text>
</comment>
<sequence>GWTHMRGKGIINFVITPQPVFYKSIETGENRHTAEYISSKICEVLQNIWSGKVFALLTDNASNMKAAWEIIMDKYPHITAIGCASHGLNLLLNDIMKLDTLQMIYRRAKVIKHVKGTHIVAAVFNKKQGKMANNKIVILKFCSKTQWAGVVISFESLLKNKEALQET</sequence>
<dbReference type="Proteomes" id="UP001142489">
    <property type="component" value="Unassembled WGS sequence"/>
</dbReference>
<dbReference type="OrthoDB" id="4951847at2759"/>
<evidence type="ECO:0000313" key="3">
    <source>
        <dbReference type="Proteomes" id="UP001142489"/>
    </source>
</evidence>
<dbReference type="Pfam" id="PF04937">
    <property type="entry name" value="DUF659"/>
    <property type="match status" value="1"/>
</dbReference>
<evidence type="ECO:0000259" key="1">
    <source>
        <dbReference type="Pfam" id="PF04937"/>
    </source>
</evidence>
<accession>A0A9Q0Y1N9</accession>
<feature type="non-terminal residue" evidence="2">
    <location>
        <position position="1"/>
    </location>
</feature>
<protein>
    <recommendedName>
        <fullName evidence="1">DUF659 domain-containing protein</fullName>
    </recommendedName>
</protein>
<gene>
    <name evidence="2" type="ORF">JRQ81_012753</name>
</gene>
<dbReference type="InterPro" id="IPR007021">
    <property type="entry name" value="DUF659"/>
</dbReference>